<accession>A0A2S4V077</accession>
<feature type="region of interest" description="Disordered" evidence="1">
    <location>
        <begin position="194"/>
        <end position="267"/>
    </location>
</feature>
<organism evidence="2 3">
    <name type="scientific">Puccinia striiformis</name>
    <dbReference type="NCBI Taxonomy" id="27350"/>
    <lineage>
        <taxon>Eukaryota</taxon>
        <taxon>Fungi</taxon>
        <taxon>Dikarya</taxon>
        <taxon>Basidiomycota</taxon>
        <taxon>Pucciniomycotina</taxon>
        <taxon>Pucciniomycetes</taxon>
        <taxon>Pucciniales</taxon>
        <taxon>Pucciniaceae</taxon>
        <taxon>Puccinia</taxon>
    </lineage>
</organism>
<dbReference type="VEuPathDB" id="FungiDB:PSHT_13660"/>
<dbReference type="AlphaFoldDB" id="A0A2S4V077"/>
<comment type="caution">
    <text evidence="2">The sequence shown here is derived from an EMBL/GenBank/DDBJ whole genome shotgun (WGS) entry which is preliminary data.</text>
</comment>
<gene>
    <name evidence="2" type="ORF">PSTT_11447</name>
</gene>
<feature type="compositionally biased region" description="Low complexity" evidence="1">
    <location>
        <begin position="227"/>
        <end position="267"/>
    </location>
</feature>
<evidence type="ECO:0000313" key="3">
    <source>
        <dbReference type="Proteomes" id="UP000239156"/>
    </source>
</evidence>
<feature type="region of interest" description="Disordered" evidence="1">
    <location>
        <begin position="296"/>
        <end position="345"/>
    </location>
</feature>
<feature type="region of interest" description="Disordered" evidence="1">
    <location>
        <begin position="1"/>
        <end position="25"/>
    </location>
</feature>
<feature type="compositionally biased region" description="Polar residues" evidence="1">
    <location>
        <begin position="15"/>
        <end position="24"/>
    </location>
</feature>
<feature type="compositionally biased region" description="Basic and acidic residues" evidence="1">
    <location>
        <begin position="79"/>
        <end position="91"/>
    </location>
</feature>
<proteinExistence type="predicted"/>
<dbReference type="Proteomes" id="UP000239156">
    <property type="component" value="Unassembled WGS sequence"/>
</dbReference>
<dbReference type="EMBL" id="PKSL01000134">
    <property type="protein sequence ID" value="POW02929.1"/>
    <property type="molecule type" value="Genomic_DNA"/>
</dbReference>
<feature type="compositionally biased region" description="Low complexity" evidence="1">
    <location>
        <begin position="202"/>
        <end position="213"/>
    </location>
</feature>
<feature type="compositionally biased region" description="Low complexity" evidence="1">
    <location>
        <begin position="309"/>
        <end position="320"/>
    </location>
</feature>
<feature type="region of interest" description="Disordered" evidence="1">
    <location>
        <begin position="71"/>
        <end position="101"/>
    </location>
</feature>
<evidence type="ECO:0000256" key="1">
    <source>
        <dbReference type="SAM" id="MobiDB-lite"/>
    </source>
</evidence>
<reference evidence="2" key="1">
    <citation type="submission" date="2017-12" db="EMBL/GenBank/DDBJ databases">
        <title>Gene loss provides genomic basis for host adaptation in cereal stripe rust fungi.</title>
        <authorList>
            <person name="Xia C."/>
        </authorList>
    </citation>
    <scope>NUCLEOTIDE SEQUENCE [LARGE SCALE GENOMIC DNA]</scope>
    <source>
        <strain evidence="2">93-210</strain>
    </source>
</reference>
<keyword evidence="3" id="KW-1185">Reference proteome</keyword>
<dbReference type="VEuPathDB" id="FungiDB:PSTT_11447"/>
<protein>
    <submittedName>
        <fullName evidence="2">Uncharacterized protein</fullName>
    </submittedName>
</protein>
<sequence>MPCSAIPEGPKETNKCTSGPSLSHQGEEFNSVYQIMCAKHKSPHVPEAEQPLKIRIRRPINTNMNSGPLVTAAPTSHSHLSEVEARPRQAEASDTDLSDPQDMMVELPESQGKEGRPKKRPAITTTVTFKLDPASNVALDAERSQARLAQKFAKESCAAFTKKVTPACTHSSRQEFHGQWAYRRRSTNVQEGTCTTKGSNMAPKIAPAPQKAANSAQKKAPARLAQKKAPATSASKKATTLAAKTPAPQALQAVSTTTTLSQPTPLTDTDWERMEARGAAYWKAHWESQRVKDALAPKPSQDVVAKTESLPVQLPLQSQQKGTNEAVASVSGCRRSSRRTVTLVP</sequence>
<name>A0A2S4V077_9BASI</name>
<evidence type="ECO:0000313" key="2">
    <source>
        <dbReference type="EMBL" id="POW02929.1"/>
    </source>
</evidence>